<protein>
    <submittedName>
        <fullName evidence="2">Uncharacterized protein</fullName>
    </submittedName>
</protein>
<accession>A0AAW2IJW8</accession>
<evidence type="ECO:0000313" key="2">
    <source>
        <dbReference type="EMBL" id="KAL0282088.1"/>
    </source>
</evidence>
<evidence type="ECO:0000256" key="1">
    <source>
        <dbReference type="SAM" id="MobiDB-lite"/>
    </source>
</evidence>
<comment type="caution">
    <text evidence="2">The sequence shown here is derived from an EMBL/GenBank/DDBJ whole genome shotgun (WGS) entry which is preliminary data.</text>
</comment>
<organism evidence="2">
    <name type="scientific">Sesamum radiatum</name>
    <name type="common">Black benniseed</name>
    <dbReference type="NCBI Taxonomy" id="300843"/>
    <lineage>
        <taxon>Eukaryota</taxon>
        <taxon>Viridiplantae</taxon>
        <taxon>Streptophyta</taxon>
        <taxon>Embryophyta</taxon>
        <taxon>Tracheophyta</taxon>
        <taxon>Spermatophyta</taxon>
        <taxon>Magnoliopsida</taxon>
        <taxon>eudicotyledons</taxon>
        <taxon>Gunneridae</taxon>
        <taxon>Pentapetalae</taxon>
        <taxon>asterids</taxon>
        <taxon>lamiids</taxon>
        <taxon>Lamiales</taxon>
        <taxon>Pedaliaceae</taxon>
        <taxon>Sesamum</taxon>
    </lineage>
</organism>
<feature type="region of interest" description="Disordered" evidence="1">
    <location>
        <begin position="1"/>
        <end position="21"/>
    </location>
</feature>
<feature type="compositionally biased region" description="Basic and acidic residues" evidence="1">
    <location>
        <begin position="1"/>
        <end position="13"/>
    </location>
</feature>
<name>A0AAW2IJW8_SESRA</name>
<reference evidence="2" key="1">
    <citation type="submission" date="2020-06" db="EMBL/GenBank/DDBJ databases">
        <authorList>
            <person name="Li T."/>
            <person name="Hu X."/>
            <person name="Zhang T."/>
            <person name="Song X."/>
            <person name="Zhang H."/>
            <person name="Dai N."/>
            <person name="Sheng W."/>
            <person name="Hou X."/>
            <person name="Wei L."/>
        </authorList>
    </citation>
    <scope>NUCLEOTIDE SEQUENCE</scope>
    <source>
        <strain evidence="2">G02</strain>
        <tissue evidence="2">Leaf</tissue>
    </source>
</reference>
<gene>
    <name evidence="2" type="ORF">Sradi_7272400</name>
</gene>
<proteinExistence type="predicted"/>
<dbReference type="EMBL" id="JACGWJ010001489">
    <property type="protein sequence ID" value="KAL0282088.1"/>
    <property type="molecule type" value="Genomic_DNA"/>
</dbReference>
<feature type="region of interest" description="Disordered" evidence="1">
    <location>
        <begin position="103"/>
        <end position="141"/>
    </location>
</feature>
<sequence>MENPNHHSDKQKAVETPSGTHALQVIAGTPPAPMLVGSMPVTLAEAPPSPRVTGPTTDPPRRSTSSYTSTEELSPALLRAIQQIVVVALREHVFAAAPPRVATPSDVEALEEEAREEASVPAPLVGRRREISLPEPQEVPP</sequence>
<feature type="region of interest" description="Disordered" evidence="1">
    <location>
        <begin position="42"/>
        <end position="73"/>
    </location>
</feature>
<dbReference type="AlphaFoldDB" id="A0AAW2IJW8"/>
<reference evidence="2" key="2">
    <citation type="journal article" date="2024" name="Plant">
        <title>Genomic evolution and insights into agronomic trait innovations of Sesamum species.</title>
        <authorList>
            <person name="Miao H."/>
            <person name="Wang L."/>
            <person name="Qu L."/>
            <person name="Liu H."/>
            <person name="Sun Y."/>
            <person name="Le M."/>
            <person name="Wang Q."/>
            <person name="Wei S."/>
            <person name="Zheng Y."/>
            <person name="Lin W."/>
            <person name="Duan Y."/>
            <person name="Cao H."/>
            <person name="Xiong S."/>
            <person name="Wang X."/>
            <person name="Wei L."/>
            <person name="Li C."/>
            <person name="Ma Q."/>
            <person name="Ju M."/>
            <person name="Zhao R."/>
            <person name="Li G."/>
            <person name="Mu C."/>
            <person name="Tian Q."/>
            <person name="Mei H."/>
            <person name="Zhang T."/>
            <person name="Gao T."/>
            <person name="Zhang H."/>
        </authorList>
    </citation>
    <scope>NUCLEOTIDE SEQUENCE</scope>
    <source>
        <strain evidence="2">G02</strain>
    </source>
</reference>
<feature type="compositionally biased region" description="Low complexity" evidence="1">
    <location>
        <begin position="62"/>
        <end position="73"/>
    </location>
</feature>